<evidence type="ECO:0000256" key="1">
    <source>
        <dbReference type="ARBA" id="ARBA00001974"/>
    </source>
</evidence>
<keyword evidence="4" id="KW-0285">Flavoprotein</keyword>
<dbReference type="Pfam" id="PF22924">
    <property type="entry name" value="ACOX_C_alpha1"/>
    <property type="match status" value="1"/>
</dbReference>
<evidence type="ECO:0000256" key="8">
    <source>
        <dbReference type="ARBA" id="ARBA00023098"/>
    </source>
</evidence>
<dbReference type="Proteomes" id="UP000275652">
    <property type="component" value="Unassembled WGS sequence"/>
</dbReference>
<dbReference type="SUPFAM" id="SSF47203">
    <property type="entry name" value="Acyl-CoA dehydrogenase C-terminal domain-like"/>
    <property type="match status" value="2"/>
</dbReference>
<comment type="similarity">
    <text evidence="3">Belongs to the acyl-CoA oxidase family.</text>
</comment>
<dbReference type="InterPro" id="IPR046373">
    <property type="entry name" value="Acyl-CoA_Oxase/DH_mid-dom_sf"/>
</dbReference>
<name>A0A9X8DMG2_APHAT</name>
<evidence type="ECO:0000256" key="7">
    <source>
        <dbReference type="ARBA" id="ARBA00023002"/>
    </source>
</evidence>
<dbReference type="PANTHER" id="PTHR10909:SF250">
    <property type="entry name" value="PEROXISOMAL ACYL-COENZYME A OXIDASE 1"/>
    <property type="match status" value="1"/>
</dbReference>
<evidence type="ECO:0000259" key="10">
    <source>
        <dbReference type="Pfam" id="PF01756"/>
    </source>
</evidence>
<gene>
    <name evidence="12" type="ORF">DYB28_007606</name>
</gene>
<dbReference type="Gene3D" id="2.40.110.10">
    <property type="entry name" value="Butyryl-CoA Dehydrogenase, subunit A, domain 2"/>
    <property type="match status" value="1"/>
</dbReference>
<dbReference type="AlphaFoldDB" id="A0A9X8DMG2"/>
<evidence type="ECO:0000313" key="12">
    <source>
        <dbReference type="EMBL" id="RLO00118.1"/>
    </source>
</evidence>
<dbReference type="InterPro" id="IPR002655">
    <property type="entry name" value="Acyl-CoA_oxidase_C"/>
</dbReference>
<dbReference type="GO" id="GO:0033540">
    <property type="term" value="P:fatty acid beta-oxidation using acyl-CoA oxidase"/>
    <property type="evidence" value="ECO:0007669"/>
    <property type="project" value="TreeGrafter"/>
</dbReference>
<dbReference type="EMBL" id="QUTI01042803">
    <property type="protein sequence ID" value="RLO00118.1"/>
    <property type="molecule type" value="Genomic_DNA"/>
</dbReference>
<keyword evidence="9" id="KW-0576">Peroxisome</keyword>
<evidence type="ECO:0000259" key="11">
    <source>
        <dbReference type="Pfam" id="PF22924"/>
    </source>
</evidence>
<dbReference type="GO" id="GO:0071949">
    <property type="term" value="F:FAD binding"/>
    <property type="evidence" value="ECO:0007669"/>
    <property type="project" value="InterPro"/>
</dbReference>
<proteinExistence type="inferred from homology"/>
<dbReference type="FunFam" id="2.40.110.10:FF:000003">
    <property type="entry name" value="Acyl-coenzyme A oxidase"/>
    <property type="match status" value="1"/>
</dbReference>
<evidence type="ECO:0000256" key="5">
    <source>
        <dbReference type="ARBA" id="ARBA00022827"/>
    </source>
</evidence>
<dbReference type="InterPro" id="IPR009100">
    <property type="entry name" value="AcylCoA_DH/oxidase_NM_dom_sf"/>
</dbReference>
<feature type="domain" description="Acyl-CoA oxidase C-terminal" evidence="10">
    <location>
        <begin position="327"/>
        <end position="451"/>
    </location>
</feature>
<evidence type="ECO:0000256" key="6">
    <source>
        <dbReference type="ARBA" id="ARBA00022832"/>
    </source>
</evidence>
<dbReference type="GO" id="GO:0005777">
    <property type="term" value="C:peroxisome"/>
    <property type="evidence" value="ECO:0007669"/>
    <property type="project" value="UniProtKB-SubCell"/>
</dbReference>
<dbReference type="Pfam" id="PF01756">
    <property type="entry name" value="ACOX"/>
    <property type="match status" value="1"/>
</dbReference>
<keyword evidence="6" id="KW-0276">Fatty acid metabolism</keyword>
<dbReference type="GO" id="GO:0003997">
    <property type="term" value="F:acyl-CoA oxidase activity"/>
    <property type="evidence" value="ECO:0007669"/>
    <property type="project" value="InterPro"/>
</dbReference>
<accession>A0A9X8DMG2</accession>
<evidence type="ECO:0000256" key="4">
    <source>
        <dbReference type="ARBA" id="ARBA00022630"/>
    </source>
</evidence>
<comment type="cofactor">
    <cofactor evidence="1">
        <name>FAD</name>
        <dbReference type="ChEBI" id="CHEBI:57692"/>
    </cofactor>
</comment>
<dbReference type="GO" id="GO:0005504">
    <property type="term" value="F:fatty acid binding"/>
    <property type="evidence" value="ECO:0007669"/>
    <property type="project" value="TreeGrafter"/>
</dbReference>
<dbReference type="Gene3D" id="1.20.140.10">
    <property type="entry name" value="Butyryl-CoA Dehydrogenase, subunit A, domain 3"/>
    <property type="match status" value="2"/>
</dbReference>
<feature type="non-terminal residue" evidence="12">
    <location>
        <position position="1"/>
    </location>
</feature>
<organism evidence="12 13">
    <name type="scientific">Aphanomyces astaci</name>
    <name type="common">Crayfish plague agent</name>
    <dbReference type="NCBI Taxonomy" id="112090"/>
    <lineage>
        <taxon>Eukaryota</taxon>
        <taxon>Sar</taxon>
        <taxon>Stramenopiles</taxon>
        <taxon>Oomycota</taxon>
        <taxon>Saprolegniomycetes</taxon>
        <taxon>Saprolegniales</taxon>
        <taxon>Verrucalvaceae</taxon>
        <taxon>Aphanomyces</taxon>
    </lineage>
</organism>
<protein>
    <recommendedName>
        <fullName evidence="14">Acyl-coenzyme A oxidase</fullName>
    </recommendedName>
</protein>
<keyword evidence="5" id="KW-0274">FAD</keyword>
<comment type="subcellular location">
    <subcellularLocation>
        <location evidence="2">Peroxisome</location>
    </subcellularLocation>
</comment>
<evidence type="ECO:0000256" key="2">
    <source>
        <dbReference type="ARBA" id="ARBA00004275"/>
    </source>
</evidence>
<evidence type="ECO:0008006" key="14">
    <source>
        <dbReference type="Google" id="ProtNLM"/>
    </source>
</evidence>
<evidence type="ECO:0000256" key="9">
    <source>
        <dbReference type="ARBA" id="ARBA00023140"/>
    </source>
</evidence>
<keyword evidence="7" id="KW-0560">Oxidoreductase</keyword>
<dbReference type="InterPro" id="IPR036250">
    <property type="entry name" value="AcylCo_DH-like_C"/>
</dbReference>
<sequence>IDSFQWLGCYAQTELGHGSNLRSLETTATFVPELDMFELHSPTLTSIKYWPGALASTANIAVVYARLLIRGKDFGVHSFLVQLREFATHKPLPGITVGHIGCMKHSIFTSHISYIISVVVDKLAFNTVDNGYLKMNHVRIPRLNMAMKFATVALDGTFSRYLLKFAVDGAKREMSYFTMLQMRFHMMHGSAKALSKAVTIAVRYSAIRLQGLDGSAPRREVHVLDYQSQQHRVLPRIAESFAIFATSQVYSTFCTQATTMVDQGESIDATTLAMAHAVSCALKVVCSEVCTRGIEICRRMVVFLSPESSRLIPHHAESDSWLGLPCYGKYVLVHEFSAHLTSLSPSTKSITTPLFELFCVTQLQEDLADFIGLVNLPASVRGSLHDRLVALLAAVRPHAVALVDAFDHSDISLNSTLGRAHGQVYESLMQSSLLYAKDDAIPGFTDYLQPLRRLHESRL</sequence>
<evidence type="ECO:0000256" key="3">
    <source>
        <dbReference type="ARBA" id="ARBA00006288"/>
    </source>
</evidence>
<evidence type="ECO:0000313" key="13">
    <source>
        <dbReference type="Proteomes" id="UP000275652"/>
    </source>
</evidence>
<dbReference type="InterPro" id="IPR012258">
    <property type="entry name" value="Acyl-CoA_oxidase"/>
</dbReference>
<dbReference type="PANTHER" id="PTHR10909">
    <property type="entry name" value="ELECTRON TRANSPORT OXIDOREDUCTASE"/>
    <property type="match status" value="1"/>
</dbReference>
<feature type="domain" description="Acyl-CoA oxidase C-alpha1" evidence="11">
    <location>
        <begin position="176"/>
        <end position="300"/>
    </location>
</feature>
<dbReference type="SUPFAM" id="SSF56645">
    <property type="entry name" value="Acyl-CoA dehydrogenase NM domain-like"/>
    <property type="match status" value="1"/>
</dbReference>
<comment type="caution">
    <text evidence="12">The sequence shown here is derived from an EMBL/GenBank/DDBJ whole genome shotgun (WGS) entry which is preliminary data.</text>
</comment>
<keyword evidence="8" id="KW-0443">Lipid metabolism</keyword>
<reference evidence="12 13" key="1">
    <citation type="journal article" date="2018" name="J. Invertebr. Pathol.">
        <title>New genotyping method for the causative agent of crayfish plague (Aphanomyces astaci) based on whole genome data.</title>
        <authorList>
            <person name="Minardi D."/>
            <person name="Studholme D.J."/>
            <person name="van der Giezen M."/>
            <person name="Pretto T."/>
            <person name="Oidtmann B."/>
        </authorList>
    </citation>
    <scope>NUCLEOTIDE SEQUENCE [LARGE SCALE GENOMIC DNA]</scope>
    <source>
        <strain evidence="12 13">KB13</strain>
    </source>
</reference>
<dbReference type="InterPro" id="IPR055060">
    <property type="entry name" value="ACOX_C_alpha1"/>
</dbReference>
<dbReference type="GO" id="GO:0055088">
    <property type="term" value="P:lipid homeostasis"/>
    <property type="evidence" value="ECO:0007669"/>
    <property type="project" value="TreeGrafter"/>
</dbReference>